<feature type="transmembrane region" description="Helical" evidence="7">
    <location>
        <begin position="232"/>
        <end position="256"/>
    </location>
</feature>
<evidence type="ECO:0000256" key="7">
    <source>
        <dbReference type="RuleBase" id="RU363032"/>
    </source>
</evidence>
<dbReference type="InterPro" id="IPR051393">
    <property type="entry name" value="ABC_transporter_permease"/>
</dbReference>
<evidence type="ECO:0000256" key="2">
    <source>
        <dbReference type="ARBA" id="ARBA00022448"/>
    </source>
</evidence>
<organism evidence="9 10">
    <name type="scientific">Paenibacillus antri</name>
    <dbReference type="NCBI Taxonomy" id="2582848"/>
    <lineage>
        <taxon>Bacteria</taxon>
        <taxon>Bacillati</taxon>
        <taxon>Bacillota</taxon>
        <taxon>Bacilli</taxon>
        <taxon>Bacillales</taxon>
        <taxon>Paenibacillaceae</taxon>
        <taxon>Paenibacillus</taxon>
    </lineage>
</organism>
<sequence length="326" mass="37068">MDLRQQVTIRPERASIGKWGRLRREVAVHRFLLLMLVPGFVYFVVFQYLPMYGILVAFKDFRLNANVGYIENVFTSSWAGLKHFITFVESPNFWKLLRNTILLSVYNTIFGFPAPILFAILLNEVRQLLYKKVIQTVSYLPYFISTVAVIGMLKMLLSPESGAINNILGALFGIEPKYYFGDADWFRTLFVTSDIWQKLGWGSIIYLAALSKVNPEMYESAVIDGARRTQQIWHITLPALKTTIVVMLLLSLSGLLDVGVEKVLLMYSPATYETADVLSTYIYRRGLVDMSYSFGTAVELFNGVVNLLILVGANYASRKLTSESLW</sequence>
<evidence type="ECO:0000256" key="1">
    <source>
        <dbReference type="ARBA" id="ARBA00004651"/>
    </source>
</evidence>
<dbReference type="PANTHER" id="PTHR30193">
    <property type="entry name" value="ABC TRANSPORTER PERMEASE PROTEIN"/>
    <property type="match status" value="1"/>
</dbReference>
<feature type="transmembrane region" description="Helical" evidence="7">
    <location>
        <begin position="101"/>
        <end position="121"/>
    </location>
</feature>
<evidence type="ECO:0000313" key="10">
    <source>
        <dbReference type="Proteomes" id="UP000309676"/>
    </source>
</evidence>
<dbReference type="PANTHER" id="PTHR30193:SF44">
    <property type="entry name" value="LACTOSE TRANSPORT SYSTEM PERMEASE PROTEIN LACF"/>
    <property type="match status" value="1"/>
</dbReference>
<dbReference type="SUPFAM" id="SSF161098">
    <property type="entry name" value="MetI-like"/>
    <property type="match status" value="1"/>
</dbReference>
<keyword evidence="2 7" id="KW-0813">Transport</keyword>
<evidence type="ECO:0000259" key="8">
    <source>
        <dbReference type="PROSITE" id="PS50928"/>
    </source>
</evidence>
<protein>
    <submittedName>
        <fullName evidence="9">Sugar ABC transporter permease</fullName>
    </submittedName>
</protein>
<keyword evidence="10" id="KW-1185">Reference proteome</keyword>
<evidence type="ECO:0000256" key="3">
    <source>
        <dbReference type="ARBA" id="ARBA00022475"/>
    </source>
</evidence>
<gene>
    <name evidence="9" type="ORF">FE782_14175</name>
</gene>
<comment type="similarity">
    <text evidence="7">Belongs to the binding-protein-dependent transport system permease family.</text>
</comment>
<feature type="domain" description="ABC transmembrane type-1" evidence="8">
    <location>
        <begin position="97"/>
        <end position="313"/>
    </location>
</feature>
<evidence type="ECO:0000256" key="5">
    <source>
        <dbReference type="ARBA" id="ARBA00022989"/>
    </source>
</evidence>
<comment type="subcellular location">
    <subcellularLocation>
        <location evidence="1 7">Cell membrane</location>
        <topology evidence="1 7">Multi-pass membrane protein</topology>
    </subcellularLocation>
</comment>
<dbReference type="PROSITE" id="PS50928">
    <property type="entry name" value="ABC_TM1"/>
    <property type="match status" value="1"/>
</dbReference>
<evidence type="ECO:0000256" key="6">
    <source>
        <dbReference type="ARBA" id="ARBA00023136"/>
    </source>
</evidence>
<dbReference type="GO" id="GO:0005886">
    <property type="term" value="C:plasma membrane"/>
    <property type="evidence" value="ECO:0007669"/>
    <property type="project" value="UniProtKB-SubCell"/>
</dbReference>
<evidence type="ECO:0000313" key="9">
    <source>
        <dbReference type="EMBL" id="TLS51722.1"/>
    </source>
</evidence>
<reference evidence="9 10" key="1">
    <citation type="submission" date="2019-05" db="EMBL/GenBank/DDBJ databases">
        <authorList>
            <person name="Narsing Rao M.P."/>
            <person name="Li W.J."/>
        </authorList>
    </citation>
    <scope>NUCLEOTIDE SEQUENCE [LARGE SCALE GENOMIC DNA]</scope>
    <source>
        <strain evidence="9 10">SYSU_K30003</strain>
    </source>
</reference>
<keyword evidence="3" id="KW-1003">Cell membrane</keyword>
<proteinExistence type="inferred from homology"/>
<dbReference type="InterPro" id="IPR000515">
    <property type="entry name" value="MetI-like"/>
</dbReference>
<keyword evidence="4 7" id="KW-0812">Transmembrane</keyword>
<accession>A0A5R9G5S2</accession>
<dbReference type="AlphaFoldDB" id="A0A5R9G5S2"/>
<feature type="transmembrane region" description="Helical" evidence="7">
    <location>
        <begin position="31"/>
        <end position="49"/>
    </location>
</feature>
<dbReference type="Gene3D" id="1.10.3720.10">
    <property type="entry name" value="MetI-like"/>
    <property type="match status" value="1"/>
</dbReference>
<dbReference type="CDD" id="cd06261">
    <property type="entry name" value="TM_PBP2"/>
    <property type="match status" value="1"/>
</dbReference>
<keyword evidence="6 7" id="KW-0472">Membrane</keyword>
<dbReference type="OrthoDB" id="2560080at2"/>
<name>A0A5R9G5S2_9BACL</name>
<evidence type="ECO:0000256" key="4">
    <source>
        <dbReference type="ARBA" id="ARBA00022692"/>
    </source>
</evidence>
<dbReference type="InterPro" id="IPR035906">
    <property type="entry name" value="MetI-like_sf"/>
</dbReference>
<dbReference type="Proteomes" id="UP000309676">
    <property type="component" value="Unassembled WGS sequence"/>
</dbReference>
<comment type="caution">
    <text evidence="9">The sequence shown here is derived from an EMBL/GenBank/DDBJ whole genome shotgun (WGS) entry which is preliminary data.</text>
</comment>
<feature type="transmembrane region" description="Helical" evidence="7">
    <location>
        <begin position="292"/>
        <end position="316"/>
    </location>
</feature>
<dbReference type="Pfam" id="PF00528">
    <property type="entry name" value="BPD_transp_1"/>
    <property type="match status" value="1"/>
</dbReference>
<keyword evidence="5 7" id="KW-1133">Transmembrane helix</keyword>
<dbReference type="EMBL" id="VCIW01000008">
    <property type="protein sequence ID" value="TLS51722.1"/>
    <property type="molecule type" value="Genomic_DNA"/>
</dbReference>
<dbReference type="GO" id="GO:0055085">
    <property type="term" value="P:transmembrane transport"/>
    <property type="evidence" value="ECO:0007669"/>
    <property type="project" value="InterPro"/>
</dbReference>